<gene>
    <name evidence="2" type="ORF">V6N12_069463</name>
</gene>
<dbReference type="EMBL" id="JBBPBM010000006">
    <property type="protein sequence ID" value="KAK8579133.1"/>
    <property type="molecule type" value="Genomic_DNA"/>
</dbReference>
<proteinExistence type="predicted"/>
<accession>A0ABR2FDW8</accession>
<protein>
    <submittedName>
        <fullName evidence="2">Uncharacterized protein</fullName>
    </submittedName>
</protein>
<name>A0ABR2FDW8_9ROSI</name>
<organism evidence="2 3">
    <name type="scientific">Hibiscus sabdariffa</name>
    <name type="common">roselle</name>
    <dbReference type="NCBI Taxonomy" id="183260"/>
    <lineage>
        <taxon>Eukaryota</taxon>
        <taxon>Viridiplantae</taxon>
        <taxon>Streptophyta</taxon>
        <taxon>Embryophyta</taxon>
        <taxon>Tracheophyta</taxon>
        <taxon>Spermatophyta</taxon>
        <taxon>Magnoliopsida</taxon>
        <taxon>eudicotyledons</taxon>
        <taxon>Gunneridae</taxon>
        <taxon>Pentapetalae</taxon>
        <taxon>rosids</taxon>
        <taxon>malvids</taxon>
        <taxon>Malvales</taxon>
        <taxon>Malvaceae</taxon>
        <taxon>Malvoideae</taxon>
        <taxon>Hibiscus</taxon>
    </lineage>
</organism>
<evidence type="ECO:0000256" key="1">
    <source>
        <dbReference type="SAM" id="MobiDB-lite"/>
    </source>
</evidence>
<sequence length="75" mass="8111">MFFPFKIHYLTANRSLEVAGVAGGRPPDVGANVGQLHVLERPASPVGEEEQRLAKKLRNEEASDGVVHVGDDMEA</sequence>
<dbReference type="Proteomes" id="UP001472677">
    <property type="component" value="Unassembled WGS sequence"/>
</dbReference>
<keyword evidence="3" id="KW-1185">Reference proteome</keyword>
<reference evidence="2 3" key="1">
    <citation type="journal article" date="2024" name="G3 (Bethesda)">
        <title>Genome assembly of Hibiscus sabdariffa L. provides insights into metabolisms of medicinal natural products.</title>
        <authorList>
            <person name="Kim T."/>
        </authorList>
    </citation>
    <scope>NUCLEOTIDE SEQUENCE [LARGE SCALE GENOMIC DNA]</scope>
    <source>
        <strain evidence="2">TK-2024</strain>
        <tissue evidence="2">Old leaves</tissue>
    </source>
</reference>
<evidence type="ECO:0000313" key="2">
    <source>
        <dbReference type="EMBL" id="KAK8579133.1"/>
    </source>
</evidence>
<feature type="region of interest" description="Disordered" evidence="1">
    <location>
        <begin position="56"/>
        <end position="75"/>
    </location>
</feature>
<evidence type="ECO:0000313" key="3">
    <source>
        <dbReference type="Proteomes" id="UP001472677"/>
    </source>
</evidence>
<comment type="caution">
    <text evidence="2">The sequence shown here is derived from an EMBL/GenBank/DDBJ whole genome shotgun (WGS) entry which is preliminary data.</text>
</comment>